<evidence type="ECO:0000256" key="3">
    <source>
        <dbReference type="SAM" id="SignalP"/>
    </source>
</evidence>
<dbReference type="Proteomes" id="UP000006764">
    <property type="component" value="Chromosome"/>
</dbReference>
<evidence type="ECO:0000256" key="2">
    <source>
        <dbReference type="SAM" id="MobiDB-lite"/>
    </source>
</evidence>
<proteinExistence type="predicted"/>
<feature type="domain" description="Xaa-Pro dipeptidyl-peptidase-like" evidence="4">
    <location>
        <begin position="89"/>
        <end position="247"/>
    </location>
</feature>
<dbReference type="GO" id="GO:0052689">
    <property type="term" value="F:carboxylic ester hydrolase activity"/>
    <property type="evidence" value="ECO:0007669"/>
    <property type="project" value="UniProtKB-ARBA"/>
</dbReference>
<dbReference type="STRING" id="391936.S7S_05460"/>
<dbReference type="HOGENOM" id="CLU_032810_0_0_6"/>
<dbReference type="PANTHER" id="PTHR22946:SF9">
    <property type="entry name" value="POLYKETIDE TRANSFERASE AF380"/>
    <property type="match status" value="1"/>
</dbReference>
<dbReference type="InterPro" id="IPR050261">
    <property type="entry name" value="FrsA_esterase"/>
</dbReference>
<dbReference type="EMBL" id="CP004387">
    <property type="protein sequence ID" value="AJD47512.1"/>
    <property type="molecule type" value="Genomic_DNA"/>
</dbReference>
<organism evidence="5 6">
    <name type="scientific">Isoalcanivorax pacificus W11-5</name>
    <dbReference type="NCBI Taxonomy" id="391936"/>
    <lineage>
        <taxon>Bacteria</taxon>
        <taxon>Pseudomonadati</taxon>
        <taxon>Pseudomonadota</taxon>
        <taxon>Gammaproteobacteria</taxon>
        <taxon>Oceanospirillales</taxon>
        <taxon>Alcanivoracaceae</taxon>
        <taxon>Isoalcanivorax</taxon>
    </lineage>
</organism>
<keyword evidence="1" id="KW-0378">Hydrolase</keyword>
<dbReference type="Pfam" id="PF02129">
    <property type="entry name" value="Peptidase_S15"/>
    <property type="match status" value="1"/>
</dbReference>
<keyword evidence="6" id="KW-1185">Reference proteome</keyword>
<gene>
    <name evidence="5" type="ORF">S7S_05460</name>
</gene>
<dbReference type="KEGG" id="apac:S7S_05460"/>
<dbReference type="SUPFAM" id="SSF53474">
    <property type="entry name" value="alpha/beta-Hydrolases"/>
    <property type="match status" value="1"/>
</dbReference>
<reference evidence="5 6" key="1">
    <citation type="journal article" date="2012" name="J. Bacteriol.">
        <title>Genome sequence of an alkane-degrading bacterium, Alcanivorax pacificus type strain W11-5, isolated from deep sea sediment.</title>
        <authorList>
            <person name="Lai Q."/>
            <person name="Shao Z."/>
        </authorList>
    </citation>
    <scope>NUCLEOTIDE SEQUENCE [LARGE SCALE GENOMIC DNA]</scope>
    <source>
        <strain evidence="5 6">W11-5</strain>
    </source>
</reference>
<sequence>MMCDSFARRWWPLFGAAVFSCSLAACGGGGGGSGAGTPREEPPDEGTPPVREVRPLPTSHAALPAASCEAGTDLDGGRSYRVEMPSRVDGAAIVFQVFEPRTLDCTARHPLILEGHGFAGSRQTTAGSSFSGPVAQLVEAGYAVISIDQRGHGESGGTVRVMTPDFEGQDLIQIVDWAEAHLDYLAYAPDDDGLDNLRLGSVGASYGGGFQYMLYSMDPDRRLDAMVPQITWHDLSYSLSPGDTVKSYWGLFLSAAGDLGSGLSMDPLLRATLVEAAVSNVMPDSAQDFLSYSGLAYSCGNPRELALLSAPGTDDYALDPLLQLLAPLTGGGRYVVSQPPGELYPVDVLMFQGFRDSLFTFNEAYRNYQCLSALGGDVRLLTYPFGHHYLAPNVGFVLETVQGLPTLLGALPDLAQGNLDAFAGCGEVDATAATLAWFDEKLRGLGNADDVITSGQDVCLTMTYGDAVTVPEVTVGGQSFELAGPAGVPVTALSGAAGVLPTLVPLGSVTEEAVIAGIPTLSVTLTDPLAMLNPLEEVLLDPLLCNDVIRGLLGPLVDPLRCSQTTPPLLVLKGDDVILFAGIGILRAELIPGVPLPLPVPELIDEQVYPLRGIGPHDVMLEGIAERLHPGDQLFLMLYGVHPTFVGTFSRDLLTITVGVNGEVKLPLLTADGRAALPASAIGAPLLPR</sequence>
<feature type="chain" id="PRO_5002112005" evidence="3">
    <location>
        <begin position="25"/>
        <end position="689"/>
    </location>
</feature>
<keyword evidence="3" id="KW-0732">Signal</keyword>
<name>A0A0B4XMF1_9GAMM</name>
<evidence type="ECO:0000313" key="6">
    <source>
        <dbReference type="Proteomes" id="UP000006764"/>
    </source>
</evidence>
<evidence type="ECO:0000259" key="4">
    <source>
        <dbReference type="Pfam" id="PF02129"/>
    </source>
</evidence>
<dbReference type="PANTHER" id="PTHR22946">
    <property type="entry name" value="DIENELACTONE HYDROLASE DOMAIN-CONTAINING PROTEIN-RELATED"/>
    <property type="match status" value="1"/>
</dbReference>
<dbReference type="InterPro" id="IPR029058">
    <property type="entry name" value="AB_hydrolase_fold"/>
</dbReference>
<dbReference type="InterPro" id="IPR000383">
    <property type="entry name" value="Xaa-Pro-like_dom"/>
</dbReference>
<dbReference type="RefSeq" id="WP_008737492.1">
    <property type="nucleotide sequence ID" value="NZ_CP004387.1"/>
</dbReference>
<dbReference type="AlphaFoldDB" id="A0A0B4XMF1"/>
<feature type="region of interest" description="Disordered" evidence="2">
    <location>
        <begin position="30"/>
        <end position="53"/>
    </location>
</feature>
<accession>A0A0B4XMF1</accession>
<feature type="signal peptide" evidence="3">
    <location>
        <begin position="1"/>
        <end position="24"/>
    </location>
</feature>
<evidence type="ECO:0000256" key="1">
    <source>
        <dbReference type="ARBA" id="ARBA00022801"/>
    </source>
</evidence>
<dbReference type="Gene3D" id="3.40.50.1820">
    <property type="entry name" value="alpha/beta hydrolase"/>
    <property type="match status" value="1"/>
</dbReference>
<protein>
    <submittedName>
        <fullName evidence="5">Peptidase S15</fullName>
    </submittedName>
</protein>
<evidence type="ECO:0000313" key="5">
    <source>
        <dbReference type="EMBL" id="AJD47512.1"/>
    </source>
</evidence>